<feature type="chain" id="PRO_5042472576" evidence="1">
    <location>
        <begin position="27"/>
        <end position="149"/>
    </location>
</feature>
<dbReference type="EMBL" id="CAUWAG010000013">
    <property type="protein sequence ID" value="CAJ2510243.1"/>
    <property type="molecule type" value="Genomic_DNA"/>
</dbReference>
<gene>
    <name evidence="2" type="ORF">KHLLAP_LOCUS10711</name>
</gene>
<keyword evidence="1" id="KW-0732">Signal</keyword>
<dbReference type="AlphaFoldDB" id="A0AAI8VT96"/>
<evidence type="ECO:0000313" key="3">
    <source>
        <dbReference type="Proteomes" id="UP001295740"/>
    </source>
</evidence>
<keyword evidence="3" id="KW-1185">Reference proteome</keyword>
<protein>
    <submittedName>
        <fullName evidence="2">Uu.00g061430.m01.CDS01</fullName>
    </submittedName>
</protein>
<comment type="caution">
    <text evidence="2">The sequence shown here is derived from an EMBL/GenBank/DDBJ whole genome shotgun (WGS) entry which is preliminary data.</text>
</comment>
<evidence type="ECO:0000313" key="2">
    <source>
        <dbReference type="EMBL" id="CAJ2510243.1"/>
    </source>
</evidence>
<name>A0AAI8VT96_9PEZI</name>
<accession>A0AAI8VT96</accession>
<evidence type="ECO:0000256" key="1">
    <source>
        <dbReference type="SAM" id="SignalP"/>
    </source>
</evidence>
<proteinExistence type="predicted"/>
<sequence length="149" mass="15629">MCGDKSRQSLGGALAILSLPFQSTCATSPAMAGRLTFHSQGKGGSTATHATFTADKGSGSGFTDMESCVVGIHETGDLTRSAVISPFLHKFNMSPDVSLLGCAKRRAMEVELRRPMKIEVGGDGIIGRRVSVWIARGVDPVAEGIIGYN</sequence>
<dbReference type="Proteomes" id="UP001295740">
    <property type="component" value="Unassembled WGS sequence"/>
</dbReference>
<reference evidence="2" key="1">
    <citation type="submission" date="2023-10" db="EMBL/GenBank/DDBJ databases">
        <authorList>
            <person name="Hackl T."/>
        </authorList>
    </citation>
    <scope>NUCLEOTIDE SEQUENCE</scope>
</reference>
<feature type="signal peptide" evidence="1">
    <location>
        <begin position="1"/>
        <end position="26"/>
    </location>
</feature>
<organism evidence="2 3">
    <name type="scientific">Anthostomella pinea</name>
    <dbReference type="NCBI Taxonomy" id="933095"/>
    <lineage>
        <taxon>Eukaryota</taxon>
        <taxon>Fungi</taxon>
        <taxon>Dikarya</taxon>
        <taxon>Ascomycota</taxon>
        <taxon>Pezizomycotina</taxon>
        <taxon>Sordariomycetes</taxon>
        <taxon>Xylariomycetidae</taxon>
        <taxon>Xylariales</taxon>
        <taxon>Xylariaceae</taxon>
        <taxon>Anthostomella</taxon>
    </lineage>
</organism>